<dbReference type="HOGENOM" id="CLU_049894_10_3_1"/>
<protein>
    <recommendedName>
        <fullName evidence="1">C-type lectin domain-containing protein</fullName>
    </recommendedName>
</protein>
<evidence type="ECO:0000313" key="2">
    <source>
        <dbReference type="EMBL" id="ELT87373.1"/>
    </source>
</evidence>
<dbReference type="Proteomes" id="UP000014760">
    <property type="component" value="Unassembled WGS sequence"/>
</dbReference>
<dbReference type="EnsemblMetazoa" id="CapteT124334">
    <property type="protein sequence ID" value="CapteP124334"/>
    <property type="gene ID" value="CapteG124334"/>
</dbReference>
<dbReference type="InterPro" id="IPR016187">
    <property type="entry name" value="CTDL_fold"/>
</dbReference>
<sequence>MSAVNRLPCIGICPDGSWTKRGSYCYLAECTQRNAEEARERCASLDATLVSVHDIGEHLFIQQLGISAKAAIGSECSTNLFHIDWVWDDGTPSDYFKWGSSEPDGLTEYCAMINTDAGGGWGDCNCGRIQGYICKRCEYIV</sequence>
<accession>R7T3R0</accession>
<dbReference type="SUPFAM" id="SSF56436">
    <property type="entry name" value="C-type lectin-like"/>
    <property type="match status" value="1"/>
</dbReference>
<dbReference type="InterPro" id="IPR016186">
    <property type="entry name" value="C-type_lectin-like/link_sf"/>
</dbReference>
<reference evidence="4" key="1">
    <citation type="submission" date="2012-12" db="EMBL/GenBank/DDBJ databases">
        <authorList>
            <person name="Hellsten U."/>
            <person name="Grimwood J."/>
            <person name="Chapman J.A."/>
            <person name="Shapiro H."/>
            <person name="Aerts A."/>
            <person name="Otillar R.P."/>
            <person name="Terry A.Y."/>
            <person name="Boore J.L."/>
            <person name="Simakov O."/>
            <person name="Marletaz F."/>
            <person name="Cho S.-J."/>
            <person name="Edsinger-Gonzales E."/>
            <person name="Havlak P."/>
            <person name="Kuo D.-H."/>
            <person name="Larsson T."/>
            <person name="Lv J."/>
            <person name="Arendt D."/>
            <person name="Savage R."/>
            <person name="Osoegawa K."/>
            <person name="de Jong P."/>
            <person name="Lindberg D.R."/>
            <person name="Seaver E.C."/>
            <person name="Weisblat D.A."/>
            <person name="Putnam N.H."/>
            <person name="Grigoriev I.V."/>
            <person name="Rokhsar D.S."/>
        </authorList>
    </citation>
    <scope>NUCLEOTIDE SEQUENCE</scope>
    <source>
        <strain evidence="4">I ESC-2004</strain>
    </source>
</reference>
<proteinExistence type="predicted"/>
<dbReference type="PANTHER" id="PTHR22803">
    <property type="entry name" value="MANNOSE, PHOSPHOLIPASE, LECTIN RECEPTOR RELATED"/>
    <property type="match status" value="1"/>
</dbReference>
<dbReference type="SMART" id="SM00034">
    <property type="entry name" value="CLECT"/>
    <property type="match status" value="1"/>
</dbReference>
<dbReference type="OMA" id="NIENCMM"/>
<keyword evidence="4" id="KW-1185">Reference proteome</keyword>
<dbReference type="Gene3D" id="3.10.100.10">
    <property type="entry name" value="Mannose-Binding Protein A, subunit A"/>
    <property type="match status" value="1"/>
</dbReference>
<gene>
    <name evidence="2" type="ORF">CAPTEDRAFT_124334</name>
</gene>
<feature type="domain" description="C-type lectin" evidence="1">
    <location>
        <begin position="21"/>
        <end position="135"/>
    </location>
</feature>
<evidence type="ECO:0000313" key="4">
    <source>
        <dbReference type="Proteomes" id="UP000014760"/>
    </source>
</evidence>
<dbReference type="PROSITE" id="PS50041">
    <property type="entry name" value="C_TYPE_LECTIN_2"/>
    <property type="match status" value="1"/>
</dbReference>
<dbReference type="Pfam" id="PF00059">
    <property type="entry name" value="Lectin_C"/>
    <property type="match status" value="1"/>
</dbReference>
<organism evidence="2">
    <name type="scientific">Capitella teleta</name>
    <name type="common">Polychaete worm</name>
    <dbReference type="NCBI Taxonomy" id="283909"/>
    <lineage>
        <taxon>Eukaryota</taxon>
        <taxon>Metazoa</taxon>
        <taxon>Spiralia</taxon>
        <taxon>Lophotrochozoa</taxon>
        <taxon>Annelida</taxon>
        <taxon>Polychaeta</taxon>
        <taxon>Sedentaria</taxon>
        <taxon>Scolecida</taxon>
        <taxon>Capitellidae</taxon>
        <taxon>Capitella</taxon>
    </lineage>
</organism>
<dbReference type="EMBL" id="KB312360">
    <property type="protein sequence ID" value="ELT87373.1"/>
    <property type="molecule type" value="Genomic_DNA"/>
</dbReference>
<name>R7T3R0_CAPTE</name>
<dbReference type="AlphaFoldDB" id="R7T3R0"/>
<evidence type="ECO:0000313" key="3">
    <source>
        <dbReference type="EnsemblMetazoa" id="CapteP124334"/>
    </source>
</evidence>
<reference evidence="2 4" key="2">
    <citation type="journal article" date="2013" name="Nature">
        <title>Insights into bilaterian evolution from three spiralian genomes.</title>
        <authorList>
            <person name="Simakov O."/>
            <person name="Marletaz F."/>
            <person name="Cho S.J."/>
            <person name="Edsinger-Gonzales E."/>
            <person name="Havlak P."/>
            <person name="Hellsten U."/>
            <person name="Kuo D.H."/>
            <person name="Larsson T."/>
            <person name="Lv J."/>
            <person name="Arendt D."/>
            <person name="Savage R."/>
            <person name="Osoegawa K."/>
            <person name="de Jong P."/>
            <person name="Grimwood J."/>
            <person name="Chapman J.A."/>
            <person name="Shapiro H."/>
            <person name="Aerts A."/>
            <person name="Otillar R.P."/>
            <person name="Terry A.Y."/>
            <person name="Boore J.L."/>
            <person name="Grigoriev I.V."/>
            <person name="Lindberg D.R."/>
            <person name="Seaver E.C."/>
            <person name="Weisblat D.A."/>
            <person name="Putnam N.H."/>
            <person name="Rokhsar D.S."/>
        </authorList>
    </citation>
    <scope>NUCLEOTIDE SEQUENCE</scope>
    <source>
        <strain evidence="2 4">I ESC-2004</strain>
    </source>
</reference>
<dbReference type="CDD" id="cd00037">
    <property type="entry name" value="CLECT"/>
    <property type="match status" value="1"/>
</dbReference>
<evidence type="ECO:0000259" key="1">
    <source>
        <dbReference type="PROSITE" id="PS50041"/>
    </source>
</evidence>
<reference evidence="3" key="3">
    <citation type="submission" date="2015-06" db="UniProtKB">
        <authorList>
            <consortium name="EnsemblMetazoa"/>
        </authorList>
    </citation>
    <scope>IDENTIFICATION</scope>
</reference>
<dbReference type="EMBL" id="AMQN01034297">
    <property type="status" value="NOT_ANNOTATED_CDS"/>
    <property type="molecule type" value="Genomic_DNA"/>
</dbReference>
<dbReference type="OrthoDB" id="5833759at2759"/>
<dbReference type="InterPro" id="IPR001304">
    <property type="entry name" value="C-type_lectin-like"/>
</dbReference>
<dbReference type="STRING" id="283909.R7T3R0"/>
<dbReference type="InterPro" id="IPR050111">
    <property type="entry name" value="C-type_lectin/snaclec_domain"/>
</dbReference>